<keyword evidence="2 9" id="KW-0963">Cytoplasm</keyword>
<evidence type="ECO:0000256" key="2">
    <source>
        <dbReference type="ARBA" id="ARBA00022490"/>
    </source>
</evidence>
<keyword evidence="7 9" id="KW-0010">Activator</keyword>
<dbReference type="InterPro" id="IPR011006">
    <property type="entry name" value="CheY-like_superfamily"/>
</dbReference>
<keyword evidence="6 9" id="KW-0238">DNA-binding</keyword>
<gene>
    <name evidence="13" type="ORF">BPA01_38180</name>
</gene>
<dbReference type="Pfam" id="PF00072">
    <property type="entry name" value="Response_reg"/>
    <property type="match status" value="1"/>
</dbReference>
<feature type="coiled-coil region" evidence="11">
    <location>
        <begin position="119"/>
        <end position="146"/>
    </location>
</feature>
<dbReference type="GO" id="GO:0003700">
    <property type="term" value="F:DNA-binding transcription factor activity"/>
    <property type="evidence" value="ECO:0007669"/>
    <property type="project" value="InterPro"/>
</dbReference>
<dbReference type="Pfam" id="PF20714">
    <property type="entry name" value="HTH_64"/>
    <property type="match status" value="1"/>
</dbReference>
<dbReference type="Gene3D" id="1.10.10.10">
    <property type="entry name" value="Winged helix-like DNA-binding domain superfamily/Winged helix DNA-binding domain"/>
    <property type="match status" value="1"/>
</dbReference>
<evidence type="ECO:0000256" key="1">
    <source>
        <dbReference type="ARBA" id="ARBA00004496"/>
    </source>
</evidence>
<evidence type="ECO:0000313" key="14">
    <source>
        <dbReference type="Proteomes" id="UP000316882"/>
    </source>
</evidence>
<dbReference type="SUPFAM" id="SSF52172">
    <property type="entry name" value="CheY-like"/>
    <property type="match status" value="1"/>
</dbReference>
<keyword evidence="11" id="KW-0175">Coiled coil</keyword>
<dbReference type="PROSITE" id="PS50110">
    <property type="entry name" value="RESPONSE_REGULATORY"/>
    <property type="match status" value="1"/>
</dbReference>
<evidence type="ECO:0000256" key="10">
    <source>
        <dbReference type="PROSITE-ProRule" id="PRU00169"/>
    </source>
</evidence>
<evidence type="ECO:0000256" key="9">
    <source>
        <dbReference type="PIRNR" id="PIRNR006171"/>
    </source>
</evidence>
<dbReference type="SMART" id="SM00448">
    <property type="entry name" value="REC"/>
    <property type="match status" value="1"/>
</dbReference>
<comment type="subcellular location">
    <subcellularLocation>
        <location evidence="1 9">Cytoplasm</location>
    </subcellularLocation>
</comment>
<feature type="modified residue" description="4-aspartylphosphate" evidence="10">
    <location>
        <position position="62"/>
    </location>
</feature>
<evidence type="ECO:0000256" key="6">
    <source>
        <dbReference type="ARBA" id="ARBA00023125"/>
    </source>
</evidence>
<protein>
    <recommendedName>
        <fullName evidence="9">Transcriptional regulatory protein</fullName>
    </recommendedName>
</protein>
<dbReference type="EMBL" id="BJMH01000020">
    <property type="protein sequence ID" value="GEB34238.1"/>
    <property type="molecule type" value="Genomic_DNA"/>
</dbReference>
<dbReference type="CDD" id="cd19925">
    <property type="entry name" value="REC_citrate_TCS"/>
    <property type="match status" value="1"/>
</dbReference>
<dbReference type="InterPro" id="IPR024187">
    <property type="entry name" value="Sig_transdc_resp-reg_cit/mal"/>
</dbReference>
<keyword evidence="14" id="KW-1185">Reference proteome</keyword>
<dbReference type="GO" id="GO:0003677">
    <property type="term" value="F:DNA binding"/>
    <property type="evidence" value="ECO:0007669"/>
    <property type="project" value="UniProtKB-KW"/>
</dbReference>
<dbReference type="PIRSF" id="PIRSF006171">
    <property type="entry name" value="RR_citrat_malat"/>
    <property type="match status" value="1"/>
</dbReference>
<dbReference type="Gene3D" id="3.40.50.2300">
    <property type="match status" value="1"/>
</dbReference>
<proteinExistence type="predicted"/>
<dbReference type="PANTHER" id="PTHR45526">
    <property type="entry name" value="TRANSCRIPTIONAL REGULATORY PROTEIN DPIA"/>
    <property type="match status" value="1"/>
</dbReference>
<evidence type="ECO:0000256" key="5">
    <source>
        <dbReference type="ARBA" id="ARBA00023015"/>
    </source>
</evidence>
<evidence type="ECO:0000256" key="4">
    <source>
        <dbReference type="ARBA" id="ARBA00023012"/>
    </source>
</evidence>
<name>A0A4Y3PS60_BREPA</name>
<evidence type="ECO:0000313" key="13">
    <source>
        <dbReference type="EMBL" id="GEB34238.1"/>
    </source>
</evidence>
<accession>A0A4Y3PS60</accession>
<organism evidence="13 14">
    <name type="scientific">Brevibacillus parabrevis</name>
    <dbReference type="NCBI Taxonomy" id="54914"/>
    <lineage>
        <taxon>Bacteria</taxon>
        <taxon>Bacillati</taxon>
        <taxon>Bacillota</taxon>
        <taxon>Bacilli</taxon>
        <taxon>Bacillales</taxon>
        <taxon>Paenibacillaceae</taxon>
        <taxon>Brevibacillus</taxon>
    </lineage>
</organism>
<keyword evidence="4 9" id="KW-0902">Two-component regulatory system</keyword>
<dbReference type="InterPro" id="IPR036388">
    <property type="entry name" value="WH-like_DNA-bd_sf"/>
</dbReference>
<evidence type="ECO:0000256" key="11">
    <source>
        <dbReference type="SAM" id="Coils"/>
    </source>
</evidence>
<reference evidence="13 14" key="1">
    <citation type="submission" date="2019-06" db="EMBL/GenBank/DDBJ databases">
        <title>Whole genome shotgun sequence of Brevibacillus parabrevis NBRC 12334.</title>
        <authorList>
            <person name="Hosoyama A."/>
            <person name="Uohara A."/>
            <person name="Ohji S."/>
            <person name="Ichikawa N."/>
        </authorList>
    </citation>
    <scope>NUCLEOTIDE SEQUENCE [LARGE SCALE GENOMIC DNA]</scope>
    <source>
        <strain evidence="13 14">NBRC 12334</strain>
    </source>
</reference>
<evidence type="ECO:0000256" key="8">
    <source>
        <dbReference type="ARBA" id="ARBA00023163"/>
    </source>
</evidence>
<keyword evidence="8 9" id="KW-0804">Transcription</keyword>
<dbReference type="InterPro" id="IPR048714">
    <property type="entry name" value="DpiA-like_HTH"/>
</dbReference>
<evidence type="ECO:0000259" key="12">
    <source>
        <dbReference type="PROSITE" id="PS50110"/>
    </source>
</evidence>
<dbReference type="PANTHER" id="PTHR45526:SF1">
    <property type="entry name" value="TRANSCRIPTIONAL REGULATORY PROTEIN DCUR-RELATED"/>
    <property type="match status" value="1"/>
</dbReference>
<evidence type="ECO:0000256" key="7">
    <source>
        <dbReference type="ARBA" id="ARBA00023159"/>
    </source>
</evidence>
<dbReference type="InterPro" id="IPR001789">
    <property type="entry name" value="Sig_transdc_resp-reg_receiver"/>
</dbReference>
<sequence length="242" mass="27424">MKSMAGKSAIRVLIVEDDLRIAEVNRRFVEKVEGYEVVGIATNAQEARDQLELLQPDLVLLDIYFPDMDGLDFLSVIKEQFPACDCIMLTAAKEVDTVVEAIRYGVFDFITKPLIFARLQQTLQSYQEFRQKVREWKQDREQISQAQIDELISRTSSKKPAEGRAVKGIDQITLDKISGYLMQTQEATTELVSKETGISRSTARRYLEYLVAIGEAVADLSYGVVGRPERVYRMVSGRKDGN</sequence>
<dbReference type="InterPro" id="IPR051271">
    <property type="entry name" value="2C-system_Tx_regulators"/>
</dbReference>
<dbReference type="GO" id="GO:0000156">
    <property type="term" value="F:phosphorelay response regulator activity"/>
    <property type="evidence" value="ECO:0007669"/>
    <property type="project" value="TreeGrafter"/>
</dbReference>
<keyword evidence="5 9" id="KW-0805">Transcription regulation</keyword>
<dbReference type="Proteomes" id="UP000316882">
    <property type="component" value="Unassembled WGS sequence"/>
</dbReference>
<dbReference type="AlphaFoldDB" id="A0A4Y3PS60"/>
<feature type="domain" description="Response regulatory" evidence="12">
    <location>
        <begin position="11"/>
        <end position="127"/>
    </location>
</feature>
<dbReference type="GO" id="GO:0005737">
    <property type="term" value="C:cytoplasm"/>
    <property type="evidence" value="ECO:0007669"/>
    <property type="project" value="UniProtKB-SubCell"/>
</dbReference>
<comment type="caution">
    <text evidence="13">The sequence shown here is derived from an EMBL/GenBank/DDBJ whole genome shotgun (WGS) entry which is preliminary data.</text>
</comment>
<keyword evidence="3 10" id="KW-0597">Phosphoprotein</keyword>
<evidence type="ECO:0000256" key="3">
    <source>
        <dbReference type="ARBA" id="ARBA00022553"/>
    </source>
</evidence>